<evidence type="ECO:0000259" key="1">
    <source>
        <dbReference type="Pfam" id="PF08402"/>
    </source>
</evidence>
<reference evidence="2 3" key="1">
    <citation type="journal article" date="2011" name="PLoS Genet.">
        <title>Azospirillum genomes reveal transition of bacteria from aquatic to terrestrial environments.</title>
        <authorList>
            <person name="Wisniewski-Dye F."/>
            <person name="Borziak K."/>
            <person name="Khalsa-Moyers G."/>
            <person name="Alexandre G."/>
            <person name="Sukharnikov L.O."/>
            <person name="Wuichet K."/>
            <person name="Hurst G.B."/>
            <person name="McDonald W.H."/>
            <person name="Robertson J.S."/>
            <person name="Barbe V."/>
            <person name="Calteau A."/>
            <person name="Rouy Z."/>
            <person name="Mangenot S."/>
            <person name="Prigent-Combaret C."/>
            <person name="Normand P."/>
            <person name="Boyer M."/>
            <person name="Siguier P."/>
            <person name="Dessaux Y."/>
            <person name="Elmerich C."/>
            <person name="Condemine G."/>
            <person name="Krishnen G."/>
            <person name="Kennedy I."/>
            <person name="Paterson A.H."/>
            <person name="Gonzalez V."/>
            <person name="Mavingui P."/>
            <person name="Zhulin I.B."/>
        </authorList>
    </citation>
    <scope>NUCLEOTIDE SEQUENCE [LARGE SCALE GENOMIC DNA]</scope>
    <source>
        <strain evidence="2 3">Sp245</strain>
    </source>
</reference>
<evidence type="ECO:0000313" key="3">
    <source>
        <dbReference type="Proteomes" id="UP000007319"/>
    </source>
</evidence>
<dbReference type="SUPFAM" id="SSF50331">
    <property type="entry name" value="MOP-like"/>
    <property type="match status" value="1"/>
</dbReference>
<keyword evidence="2" id="KW-0614">Plasmid</keyword>
<keyword evidence="3" id="KW-1185">Reference proteome</keyword>
<dbReference type="EMBL" id="HE577330">
    <property type="protein sequence ID" value="CCD02492.1"/>
    <property type="molecule type" value="Genomic_DNA"/>
</dbReference>
<dbReference type="GO" id="GO:0043190">
    <property type="term" value="C:ATP-binding cassette (ABC) transporter complex"/>
    <property type="evidence" value="ECO:0007669"/>
    <property type="project" value="InterPro"/>
</dbReference>
<dbReference type="GO" id="GO:0022857">
    <property type="term" value="F:transmembrane transporter activity"/>
    <property type="evidence" value="ECO:0007669"/>
    <property type="project" value="InterPro"/>
</dbReference>
<proteinExistence type="predicted"/>
<dbReference type="KEGG" id="abs:AZOBR_p310234"/>
<protein>
    <recommendedName>
        <fullName evidence="1">Transport-associated OB type 2 domain-containing protein</fullName>
    </recommendedName>
</protein>
<feature type="domain" description="Transport-associated OB type 2" evidence="1">
    <location>
        <begin position="2"/>
        <end position="56"/>
    </location>
</feature>
<name>A0A9P1JZ56_9PROT</name>
<gene>
    <name evidence="2" type="ORF">AZOBR_p310234</name>
</gene>
<dbReference type="InterPro" id="IPR008995">
    <property type="entry name" value="Mo/tungstate-bd_C_term_dom"/>
</dbReference>
<dbReference type="GO" id="GO:0005524">
    <property type="term" value="F:ATP binding"/>
    <property type="evidence" value="ECO:0007669"/>
    <property type="project" value="InterPro"/>
</dbReference>
<accession>A0A9P1JZ56</accession>
<sequence length="60" mass="6783">MPGLVRARVFQGTQWLFEIRTEAGDLTVIRQHDGQTLPAENEPVMLGWRAEDMRVMAGEA</sequence>
<dbReference type="InterPro" id="IPR013611">
    <property type="entry name" value="Transp-assoc_OB_typ2"/>
</dbReference>
<dbReference type="Pfam" id="PF08402">
    <property type="entry name" value="TOBE_2"/>
    <property type="match status" value="1"/>
</dbReference>
<dbReference type="Proteomes" id="UP000007319">
    <property type="component" value="Plasmid AZOBR_p3"/>
</dbReference>
<organism evidence="2 3">
    <name type="scientific">Azospirillum baldaniorum</name>
    <dbReference type="NCBI Taxonomy" id="1064539"/>
    <lineage>
        <taxon>Bacteria</taxon>
        <taxon>Pseudomonadati</taxon>
        <taxon>Pseudomonadota</taxon>
        <taxon>Alphaproteobacteria</taxon>
        <taxon>Rhodospirillales</taxon>
        <taxon>Azospirillaceae</taxon>
        <taxon>Azospirillum</taxon>
    </lineage>
</organism>
<dbReference type="AlphaFoldDB" id="A0A9P1JZ56"/>
<geneLocation type="plasmid" evidence="2 3">
    <name>AZOBR_p3</name>
</geneLocation>
<evidence type="ECO:0000313" key="2">
    <source>
        <dbReference type="EMBL" id="CCD02492.1"/>
    </source>
</evidence>